<name>A0A7G9UYM9_9CAUD</name>
<dbReference type="EMBL" id="MT684598">
    <property type="protein sequence ID" value="QNN99134.1"/>
    <property type="molecule type" value="Genomic_DNA"/>
</dbReference>
<evidence type="ECO:0000313" key="1">
    <source>
        <dbReference type="EMBL" id="QNN99134.1"/>
    </source>
</evidence>
<dbReference type="KEGG" id="vg:77927326"/>
<dbReference type="Proteomes" id="UP000516151">
    <property type="component" value="Segment"/>
</dbReference>
<keyword evidence="2" id="KW-1185">Reference proteome</keyword>
<accession>A0A7G9UYM9</accession>
<dbReference type="RefSeq" id="YP_010651641.1">
    <property type="nucleotide sequence ID" value="NC_070783.1"/>
</dbReference>
<gene>
    <name evidence="1" type="primary">31</name>
    <name evidence="1" type="ORF">SEA_FAUST_31</name>
</gene>
<proteinExistence type="predicted"/>
<dbReference type="GeneID" id="77927326"/>
<sequence length="34" mass="3852">MNWSEWDGTQEIALTVDGEWNGTTIVPLTEDEIT</sequence>
<reference evidence="1 2" key="1">
    <citation type="submission" date="2020-06" db="EMBL/GenBank/DDBJ databases">
        <authorList>
            <person name="Arora M.N."/>
            <person name="Dalling M.T."/>
            <person name="Dawson S.P.M."/>
            <person name="Elia S.N."/>
            <person name="Burke B."/>
            <person name="Shaffer C.D."/>
            <person name="Weston-Hafer K.A."/>
            <person name="Garlena R.A."/>
            <person name="Russell D.A."/>
            <person name="Pope W.H."/>
            <person name="Jacobs-Sera D."/>
            <person name="Hatfull G.F."/>
        </authorList>
    </citation>
    <scope>NUCLEOTIDE SEQUENCE [LARGE SCALE GENOMIC DNA]</scope>
</reference>
<protein>
    <submittedName>
        <fullName evidence="1">Uncharacterized protein</fullName>
    </submittedName>
</protein>
<organism evidence="1 2">
    <name type="scientific">Streptomyces phage Faust</name>
    <dbReference type="NCBI Taxonomy" id="2767565"/>
    <lineage>
        <taxon>Viruses</taxon>
        <taxon>Duplodnaviria</taxon>
        <taxon>Heunggongvirae</taxon>
        <taxon>Uroviricota</taxon>
        <taxon>Caudoviricetes</taxon>
        <taxon>Stanwilliamsviridae</taxon>
        <taxon>Loccivirinae</taxon>
        <taxon>Faustvirus</taxon>
        <taxon>Faustvirus faust</taxon>
    </lineage>
</organism>
<evidence type="ECO:0000313" key="2">
    <source>
        <dbReference type="Proteomes" id="UP000516151"/>
    </source>
</evidence>